<dbReference type="EMBL" id="NRRY01000085">
    <property type="protein sequence ID" value="MBK1621571.1"/>
    <property type="molecule type" value="Genomic_DNA"/>
</dbReference>
<dbReference type="Pfam" id="PF21530">
    <property type="entry name" value="Pif1_2B_dom"/>
    <property type="match status" value="1"/>
</dbReference>
<gene>
    <name evidence="2" type="ORF">CKO42_24810</name>
</gene>
<dbReference type="InterPro" id="IPR027417">
    <property type="entry name" value="P-loop_NTPase"/>
</dbReference>
<dbReference type="InterPro" id="IPR051055">
    <property type="entry name" value="PIF1_helicase"/>
</dbReference>
<accession>A0A9X1B763</accession>
<dbReference type="GO" id="GO:0003676">
    <property type="term" value="F:nucleic acid binding"/>
    <property type="evidence" value="ECO:0007669"/>
    <property type="project" value="InterPro"/>
</dbReference>
<dbReference type="Proteomes" id="UP001138768">
    <property type="component" value="Unassembled WGS sequence"/>
</dbReference>
<dbReference type="AlphaFoldDB" id="A0A9X1B763"/>
<evidence type="ECO:0000313" key="2">
    <source>
        <dbReference type="EMBL" id="MBK1621571.1"/>
    </source>
</evidence>
<evidence type="ECO:0000259" key="1">
    <source>
        <dbReference type="PROSITE" id="PS50967"/>
    </source>
</evidence>
<keyword evidence="3" id="KW-1185">Reference proteome</keyword>
<dbReference type="SUPFAM" id="SSF47819">
    <property type="entry name" value="HRDC-like"/>
    <property type="match status" value="1"/>
</dbReference>
<dbReference type="InterPro" id="IPR044876">
    <property type="entry name" value="HRDC_dom_sf"/>
</dbReference>
<dbReference type="GO" id="GO:0000166">
    <property type="term" value="F:nucleotide binding"/>
    <property type="evidence" value="ECO:0007669"/>
    <property type="project" value="InterPro"/>
</dbReference>
<name>A0A9X1B763_9GAMM</name>
<proteinExistence type="predicted"/>
<organism evidence="2 3">
    <name type="scientific">Lamprobacter modestohalophilus</name>
    <dbReference type="NCBI Taxonomy" id="1064514"/>
    <lineage>
        <taxon>Bacteria</taxon>
        <taxon>Pseudomonadati</taxon>
        <taxon>Pseudomonadota</taxon>
        <taxon>Gammaproteobacteria</taxon>
        <taxon>Chromatiales</taxon>
        <taxon>Chromatiaceae</taxon>
        <taxon>Lamprobacter</taxon>
    </lineage>
</organism>
<dbReference type="CDD" id="cd18809">
    <property type="entry name" value="SF1_C_RecD"/>
    <property type="match status" value="1"/>
</dbReference>
<dbReference type="Gene3D" id="2.30.30.940">
    <property type="match status" value="1"/>
</dbReference>
<dbReference type="PANTHER" id="PTHR47642">
    <property type="entry name" value="ATP-DEPENDENT DNA HELICASE"/>
    <property type="match status" value="1"/>
</dbReference>
<sequence length="548" mass="61427">MISIALQHIYRQSDADFIDLLNRVRDNQLDDLALERLNARHRPDFVPRESDGYITLTTHNQSADRINQTRLQGLGAKSRSFTAEIQGEYPEQSFPTAKVLSLKQGAQVMFVRNDSASEGRYFNGKIGTVTQLERDRILVRCPGDATPIEVEPVTWENIRYRIDPQTQAISEEVIGRFVQYPLRLAWAITIHKSQGLTFERAIIDAGAAFSHGQVYVALSRCKTFEGLVLSTPIPRRAVMTDQRVSHYVTEASRHPPTQEQLDHARTLYQQRLLQDCWDFDRIGVCLRKLLGLLRENRRVIDVRGTDASSSGPGDAMDDAMDDAMQTVEQQTLEQVVSVGVKFRRQIQSLYRAEQIPEEDAHLQERVRKASAYFSDQLQRGLLPWLDAFSFGTDNKALGKAVRQAVDDLREALAIKTACLASCRQQFTTTAYLNAVATAQIAAKSGGAAEANRADADQDDTEDPGLLAALRRWRAQKAVEEEREGVTRYRILTRAVLRQIAGTLPDSPEALVAINGIGKRTVARYGKELLAIVADHCRENSIDPGDGRR</sequence>
<dbReference type="InterPro" id="IPR049163">
    <property type="entry name" value="Pif1-like_2B_dom"/>
</dbReference>
<dbReference type="PANTHER" id="PTHR47642:SF6">
    <property type="entry name" value="ATP-DEPENDENT DNA HELICASE"/>
    <property type="match status" value="1"/>
</dbReference>
<dbReference type="SMART" id="SM00341">
    <property type="entry name" value="HRDC"/>
    <property type="match status" value="1"/>
</dbReference>
<comment type="caution">
    <text evidence="2">The sequence shown here is derived from an EMBL/GenBank/DDBJ whole genome shotgun (WGS) entry which is preliminary data.</text>
</comment>
<dbReference type="Gene3D" id="3.40.50.300">
    <property type="entry name" value="P-loop containing nucleotide triphosphate hydrolases"/>
    <property type="match status" value="1"/>
</dbReference>
<dbReference type="SUPFAM" id="SSF52540">
    <property type="entry name" value="P-loop containing nucleoside triphosphate hydrolases"/>
    <property type="match status" value="1"/>
</dbReference>
<dbReference type="Pfam" id="PF00570">
    <property type="entry name" value="HRDC"/>
    <property type="match status" value="1"/>
</dbReference>
<dbReference type="RefSeq" id="WP_242479680.1">
    <property type="nucleotide sequence ID" value="NZ_NRRY01000085.1"/>
</dbReference>
<dbReference type="Gene3D" id="1.10.150.80">
    <property type="entry name" value="HRDC domain"/>
    <property type="match status" value="1"/>
</dbReference>
<dbReference type="PROSITE" id="PS50967">
    <property type="entry name" value="HRDC"/>
    <property type="match status" value="1"/>
</dbReference>
<dbReference type="InterPro" id="IPR002121">
    <property type="entry name" value="HRDC_dom"/>
</dbReference>
<dbReference type="InterPro" id="IPR010997">
    <property type="entry name" value="HRDC-like_sf"/>
</dbReference>
<protein>
    <recommendedName>
        <fullName evidence="1">HRDC domain-containing protein</fullName>
    </recommendedName>
</protein>
<evidence type="ECO:0000313" key="3">
    <source>
        <dbReference type="Proteomes" id="UP001138768"/>
    </source>
</evidence>
<feature type="domain" description="HRDC" evidence="1">
    <location>
        <begin position="459"/>
        <end position="542"/>
    </location>
</feature>
<reference evidence="2 3" key="1">
    <citation type="journal article" date="2020" name="Microorganisms">
        <title>Osmotic Adaptation and Compatible Solute Biosynthesis of Phototrophic Bacteria as Revealed from Genome Analyses.</title>
        <authorList>
            <person name="Imhoff J.F."/>
            <person name="Rahn T."/>
            <person name="Kunzel S."/>
            <person name="Keller A."/>
            <person name="Neulinger S.C."/>
        </authorList>
    </citation>
    <scope>NUCLEOTIDE SEQUENCE [LARGE SCALE GENOMIC DNA]</scope>
    <source>
        <strain evidence="2 3">DSM 25653</strain>
    </source>
</reference>